<keyword evidence="2" id="KW-1185">Reference proteome</keyword>
<dbReference type="KEGG" id="mgk:FSB76_24575"/>
<dbReference type="AlphaFoldDB" id="A0A5B8W686"/>
<dbReference type="RefSeq" id="WP_147058100.1">
    <property type="nucleotide sequence ID" value="NZ_CP042437.1"/>
</dbReference>
<evidence type="ECO:0000313" key="2">
    <source>
        <dbReference type="Proteomes" id="UP000321362"/>
    </source>
</evidence>
<dbReference type="Proteomes" id="UP000321362">
    <property type="component" value="Chromosome"/>
</dbReference>
<sequence>MSNLPTNHNENRSLSHQFSDELLTPGIDLGMDYSEIFIDDLIDNPALKEIPLVKSVVGVIKGGIAVNQFFFAKKLLTFIQTFNSGQLDPEKKRKFQDRINTDDKYRKRVCEQVMIFVDRFIEINKAKISANVFKAYVEEKIAYEQLISLNIGLENLHPDSYLFIEKLSHQDYRVDENNPPADRDHDGEALLATSGLGARHSVWSAGFRVTPDGQMLCEFGIKPVIHP</sequence>
<dbReference type="EMBL" id="CP042437">
    <property type="protein sequence ID" value="QEC78967.1"/>
    <property type="molecule type" value="Genomic_DNA"/>
</dbReference>
<reference evidence="1 2" key="1">
    <citation type="journal article" date="2013" name="J. Microbiol.">
        <title>Mucilaginibacter ginsenosidivorax sp. nov., with ginsenoside converting activity isolated from sediment.</title>
        <authorList>
            <person name="Kim J.K."/>
            <person name="Choi T.E."/>
            <person name="Liu Q.M."/>
            <person name="Park H.Y."/>
            <person name="Yi T.H."/>
            <person name="Yoon M.H."/>
            <person name="Kim S.C."/>
            <person name="Im W.T."/>
        </authorList>
    </citation>
    <scope>NUCLEOTIDE SEQUENCE [LARGE SCALE GENOMIC DNA]</scope>
    <source>
        <strain evidence="1 2">KHI28</strain>
    </source>
</reference>
<gene>
    <name evidence="1" type="ORF">FSB76_24575</name>
</gene>
<name>A0A5B8W686_9SPHI</name>
<organism evidence="1 2">
    <name type="scientific">Mucilaginibacter ginsenosidivorax</name>
    <dbReference type="NCBI Taxonomy" id="862126"/>
    <lineage>
        <taxon>Bacteria</taxon>
        <taxon>Pseudomonadati</taxon>
        <taxon>Bacteroidota</taxon>
        <taxon>Sphingobacteriia</taxon>
        <taxon>Sphingobacteriales</taxon>
        <taxon>Sphingobacteriaceae</taxon>
        <taxon>Mucilaginibacter</taxon>
    </lineage>
</organism>
<accession>A0A5B8W686</accession>
<dbReference type="OrthoDB" id="1424717at2"/>
<protein>
    <submittedName>
        <fullName evidence="1">Uncharacterized protein</fullName>
    </submittedName>
</protein>
<evidence type="ECO:0000313" key="1">
    <source>
        <dbReference type="EMBL" id="QEC78967.1"/>
    </source>
</evidence>
<proteinExistence type="predicted"/>